<dbReference type="Proteomes" id="UP000245489">
    <property type="component" value="Unassembled WGS sequence"/>
</dbReference>
<protein>
    <submittedName>
        <fullName evidence="1">Uncharacterized protein</fullName>
    </submittedName>
</protein>
<dbReference type="RefSeq" id="WP_109743642.1">
    <property type="nucleotide sequence ID" value="NZ_QGGO01000015.1"/>
</dbReference>
<sequence>MASTRQYFYNVDDSNSPVTVEVSIFGQPGVISVHLEQTKIGNTETNHFPKTHIGENNSLKSKTLMIVTEIFDIDPEGDDAKVDVKLTGGVIDRIINEPVIIPTDKSILLVFFITFRKIN</sequence>
<evidence type="ECO:0000313" key="2">
    <source>
        <dbReference type="Proteomes" id="UP000245489"/>
    </source>
</evidence>
<organism evidence="1 2">
    <name type="scientific">Arcicella aurantiaca</name>
    <dbReference type="NCBI Taxonomy" id="591202"/>
    <lineage>
        <taxon>Bacteria</taxon>
        <taxon>Pseudomonadati</taxon>
        <taxon>Bacteroidota</taxon>
        <taxon>Cytophagia</taxon>
        <taxon>Cytophagales</taxon>
        <taxon>Flectobacillaceae</taxon>
        <taxon>Arcicella</taxon>
    </lineage>
</organism>
<proteinExistence type="predicted"/>
<accession>A0A316E6R6</accession>
<comment type="caution">
    <text evidence="1">The sequence shown here is derived from an EMBL/GenBank/DDBJ whole genome shotgun (WGS) entry which is preliminary data.</text>
</comment>
<dbReference type="EMBL" id="QGGO01000015">
    <property type="protein sequence ID" value="PWK24413.1"/>
    <property type="molecule type" value="Genomic_DNA"/>
</dbReference>
<gene>
    <name evidence="1" type="ORF">LV89_02926</name>
</gene>
<reference evidence="1 2" key="1">
    <citation type="submission" date="2018-05" db="EMBL/GenBank/DDBJ databases">
        <title>Genomic Encyclopedia of Archaeal and Bacterial Type Strains, Phase II (KMG-II): from individual species to whole genera.</title>
        <authorList>
            <person name="Goeker M."/>
        </authorList>
    </citation>
    <scope>NUCLEOTIDE SEQUENCE [LARGE SCALE GENOMIC DNA]</scope>
    <source>
        <strain evidence="1 2">DSM 22214</strain>
    </source>
</reference>
<name>A0A316E6R6_9BACT</name>
<keyword evidence="2" id="KW-1185">Reference proteome</keyword>
<dbReference type="AlphaFoldDB" id="A0A316E6R6"/>
<evidence type="ECO:0000313" key="1">
    <source>
        <dbReference type="EMBL" id="PWK24413.1"/>
    </source>
</evidence>